<dbReference type="InterPro" id="IPR045302">
    <property type="entry name" value="NHL2_NHL_rpt_dom"/>
</dbReference>
<dbReference type="EMBL" id="CP018477">
    <property type="protein sequence ID" value="ASV75441.1"/>
    <property type="molecule type" value="Genomic_DNA"/>
</dbReference>
<dbReference type="Gene3D" id="2.120.10.30">
    <property type="entry name" value="TolB, C-terminal domain"/>
    <property type="match status" value="2"/>
</dbReference>
<dbReference type="SUPFAM" id="SSF52833">
    <property type="entry name" value="Thioredoxin-like"/>
    <property type="match status" value="1"/>
</dbReference>
<dbReference type="Gene3D" id="3.40.30.10">
    <property type="entry name" value="Glutaredoxin"/>
    <property type="match status" value="1"/>
</dbReference>
<dbReference type="KEGG" id="ttf:THTE_2839"/>
<dbReference type="AlphaFoldDB" id="A0A286RHJ1"/>
<feature type="domain" description="Thioredoxin" evidence="2">
    <location>
        <begin position="83"/>
        <end position="228"/>
    </location>
</feature>
<dbReference type="PANTHER" id="PTHR46388:SF2">
    <property type="entry name" value="NHL REPEAT-CONTAINING PROTEIN 2"/>
    <property type="match status" value="1"/>
</dbReference>
<reference evidence="3 4" key="1">
    <citation type="journal article" name="Front. Microbiol.">
        <title>Sugar Metabolism of the First Thermophilic Planctomycete Thermogutta terrifontis: Comparative Genomic and Transcriptomic Approaches.</title>
        <authorList>
            <person name="Elcheninov A.G."/>
            <person name="Menzel P."/>
            <person name="Gudbergsdottir S.R."/>
            <person name="Slesarev A.I."/>
            <person name="Kadnikov V.V."/>
            <person name="Krogh A."/>
            <person name="Bonch-Osmolovskaya E.A."/>
            <person name="Peng X."/>
            <person name="Kublanov I.V."/>
        </authorList>
    </citation>
    <scope>NUCLEOTIDE SEQUENCE [LARGE SCALE GENOMIC DNA]</scope>
    <source>
        <strain evidence="3 4">R1</strain>
    </source>
</reference>
<evidence type="ECO:0000256" key="1">
    <source>
        <dbReference type="SAM" id="MobiDB-lite"/>
    </source>
</evidence>
<dbReference type="PANTHER" id="PTHR46388">
    <property type="entry name" value="NHL REPEAT-CONTAINING PROTEIN 2"/>
    <property type="match status" value="1"/>
</dbReference>
<dbReference type="CDD" id="cd14951">
    <property type="entry name" value="NHL-2_like"/>
    <property type="match status" value="1"/>
</dbReference>
<dbReference type="Proteomes" id="UP000215086">
    <property type="component" value="Chromosome"/>
</dbReference>
<dbReference type="InterPro" id="IPR013766">
    <property type="entry name" value="Thioredoxin_domain"/>
</dbReference>
<name>A0A286RHJ1_9BACT</name>
<gene>
    <name evidence="3" type="ORF">THTE_2839</name>
</gene>
<sequence>MGMRRNVVPFSSGAKDMAMVLWRPSNPTIRIADNSQRCRDRVPQSGFLRYGRSWLLLAIFVCTLNLVSFGCANKGLTMEAAPFAVRHPVPDLPEDVEWLNTAGPLRWEDLRGKFVLLDFWTYCCINCMHIIPELKKLEAKYPRELVVIGVHSAKFDEERDTDNIKQAILRYGIEHPVINDRNMTIWRRFGVNAWPTLVLIDPEGFVVWGESGETTFEALDRLLRPAIAYYDKRGTLDRTPIHFETLARRVEPTPLRFPGKILVDSSGKRLFIADSGHHRIVVTTLEGDLLAVIGSGEPGLRNGTFEAAQFSSPQGMALLGQILLVADTENHAIRAVDLEKRVVRTVAGTGRQLRRPPPARMGAPLTTELSSPWDLCIVREWIYIAMAGCHQIWRMDTQFSRIGPYAGNAREDIVDGPLLPPSPYALGFASFAQPSGLATDGRWLYVADSEGSSIRAVPLQAGGEVRTVVGTARLMAARLFTFGDRDGPAPQVLLQHPIGLCYAGKFLYVADTYNNKIKRVHPETGETVTVAGETQPGNSDDPPRFDEPAGISPASDSVLYVADTNNHAIRRIELAPAVRGITVAIKGLQAPQIKRESEPPFADVPFITQEKVSVRSESPLKIRLDLRFPPDHGLNPAMPVEIRVRRLQQSGTSASSGDTRQGFEVFRVTPKEGPIEVELSPLDSGTTTLEVVAVFYWCEKSGRGLCRIGIQGWRLPVEVSDGGESTLTLEYTVNR</sequence>
<accession>A0A286RHJ1</accession>
<dbReference type="InterPro" id="IPR011042">
    <property type="entry name" value="6-blade_b-propeller_TolB-like"/>
</dbReference>
<feature type="region of interest" description="Disordered" evidence="1">
    <location>
        <begin position="524"/>
        <end position="552"/>
    </location>
</feature>
<evidence type="ECO:0000313" key="4">
    <source>
        <dbReference type="Proteomes" id="UP000215086"/>
    </source>
</evidence>
<protein>
    <recommendedName>
        <fullName evidence="2">Thioredoxin domain-containing protein</fullName>
    </recommendedName>
</protein>
<dbReference type="InterPro" id="IPR036249">
    <property type="entry name" value="Thioredoxin-like_sf"/>
</dbReference>
<evidence type="ECO:0000259" key="2">
    <source>
        <dbReference type="PROSITE" id="PS51352"/>
    </source>
</evidence>
<feature type="compositionally biased region" description="Low complexity" evidence="1">
    <location>
        <begin position="525"/>
        <end position="534"/>
    </location>
</feature>
<organism evidence="3 4">
    <name type="scientific">Thermogutta terrifontis</name>
    <dbReference type="NCBI Taxonomy" id="1331910"/>
    <lineage>
        <taxon>Bacteria</taxon>
        <taxon>Pseudomonadati</taxon>
        <taxon>Planctomycetota</taxon>
        <taxon>Planctomycetia</taxon>
        <taxon>Pirellulales</taxon>
        <taxon>Thermoguttaceae</taxon>
        <taxon>Thermogutta</taxon>
    </lineage>
</organism>
<dbReference type="PROSITE" id="PS51352">
    <property type="entry name" value="THIOREDOXIN_2"/>
    <property type="match status" value="1"/>
</dbReference>
<proteinExistence type="predicted"/>
<evidence type="ECO:0000313" key="3">
    <source>
        <dbReference type="EMBL" id="ASV75441.1"/>
    </source>
</evidence>
<keyword evidence="4" id="KW-1185">Reference proteome</keyword>
<dbReference type="Pfam" id="PF13905">
    <property type="entry name" value="Thioredoxin_8"/>
    <property type="match status" value="1"/>
</dbReference>
<dbReference type="InterPro" id="IPR012336">
    <property type="entry name" value="Thioredoxin-like_fold"/>
</dbReference>
<dbReference type="SUPFAM" id="SSF101898">
    <property type="entry name" value="NHL repeat"/>
    <property type="match status" value="1"/>
</dbReference>